<dbReference type="Pfam" id="PF03692">
    <property type="entry name" value="CxxCxxCC"/>
    <property type="match status" value="1"/>
</dbReference>
<evidence type="ECO:0000313" key="1">
    <source>
        <dbReference type="EMBL" id="AQS58255.1"/>
    </source>
</evidence>
<dbReference type="OrthoDB" id="9810361at2"/>
<dbReference type="STRING" id="1833852.B0537_03630"/>
<gene>
    <name evidence="1" type="ORF">B0537_03630</name>
</gene>
<dbReference type="AlphaFoldDB" id="A0A1S6IU20"/>
<keyword evidence="2" id="KW-1185">Reference proteome</keyword>
<accession>A0A1S6IU20</accession>
<proteinExistence type="predicted"/>
<reference evidence="1 2" key="1">
    <citation type="journal article" date="2016" name="Int. J. Syst. Evol. Microbiol.">
        <title>Desulfotomaculum ferrireducens sp. nov., a moderately thermophilic sulfate-reducing and dissimilatory Fe(III)-reducing bacterium isolated from compost.</title>
        <authorList>
            <person name="Yang G."/>
            <person name="Guo J."/>
            <person name="Zhuang L."/>
            <person name="Yuan Y."/>
            <person name="Zhou S."/>
        </authorList>
    </citation>
    <scope>NUCLEOTIDE SEQUENCE [LARGE SCALE GENOMIC DNA]</scope>
    <source>
        <strain evidence="1 2">GSS09</strain>
    </source>
</reference>
<dbReference type="RefSeq" id="WP_077713219.1">
    <property type="nucleotide sequence ID" value="NZ_CP019698.1"/>
</dbReference>
<name>A0A1S6IU20_9FIRM</name>
<dbReference type="EMBL" id="CP019698">
    <property type="protein sequence ID" value="AQS58255.1"/>
    <property type="molecule type" value="Genomic_DNA"/>
</dbReference>
<dbReference type="Proteomes" id="UP000189464">
    <property type="component" value="Chromosome"/>
</dbReference>
<organism evidence="1 2">
    <name type="scientific">Desulforamulus ferrireducens</name>
    <dbReference type="NCBI Taxonomy" id="1833852"/>
    <lineage>
        <taxon>Bacteria</taxon>
        <taxon>Bacillati</taxon>
        <taxon>Bacillota</taxon>
        <taxon>Clostridia</taxon>
        <taxon>Eubacteriales</taxon>
        <taxon>Peptococcaceae</taxon>
        <taxon>Desulforamulus</taxon>
    </lineage>
</organism>
<evidence type="ECO:0000313" key="2">
    <source>
        <dbReference type="Proteomes" id="UP000189464"/>
    </source>
</evidence>
<protein>
    <submittedName>
        <fullName evidence="1">Zinc/iron-chelating domain-containing protein</fullName>
    </submittedName>
</protein>
<dbReference type="InterPro" id="IPR005358">
    <property type="entry name" value="Puta_zinc/iron-chelating_dom"/>
</dbReference>
<dbReference type="KEGG" id="dfg:B0537_03630"/>
<sequence length="244" mass="27897">MLQQVELYSALGKAEQNELFAKLKTAYAMLPQTTCTGCATCCKWGSPPAFFVEYLNMYKYVRDNMKDKWQELLRRSTEYYYLELVDTQQTCPFLGQDNKCSIYEVRPFSCRAYGLLSKEDFAIGDRGLKQLAKKFKEEYDITIPEEIVNYDLPWCGKVVSPRGYESKSTLAGLAAQIGALDYTFFPQELVDQEGTLLPYPVHLCNTVLGSGVRARKIKVMKQFCDNGNKEMLNGFIEKAIAFQF</sequence>